<feature type="domain" description="Xaa-Pro dipeptidyl-peptidase C-terminal" evidence="3">
    <location>
        <begin position="313"/>
        <end position="523"/>
    </location>
</feature>
<reference evidence="4 5" key="1">
    <citation type="submission" date="2017-06" db="EMBL/GenBank/DDBJ databases">
        <authorList>
            <person name="Kim H.J."/>
            <person name="Triplett B.A."/>
        </authorList>
    </citation>
    <scope>NUCLEOTIDE SEQUENCE [LARGE SCALE GENOMIC DNA]</scope>
    <source>
        <strain evidence="4 5">DSM 43151</strain>
    </source>
</reference>
<dbReference type="Pfam" id="PF02129">
    <property type="entry name" value="Peptidase_S15"/>
    <property type="match status" value="1"/>
</dbReference>
<protein>
    <recommendedName>
        <fullName evidence="3">Xaa-Pro dipeptidyl-peptidase C-terminal domain-containing protein</fullName>
    </recommendedName>
</protein>
<dbReference type="EMBL" id="FZNR01000001">
    <property type="protein sequence ID" value="SNR24212.1"/>
    <property type="molecule type" value="Genomic_DNA"/>
</dbReference>
<keyword evidence="5" id="KW-1185">Reference proteome</keyword>
<dbReference type="InterPro" id="IPR013736">
    <property type="entry name" value="Xaa-Pro_dipept_C"/>
</dbReference>
<dbReference type="Gene3D" id="3.40.50.1820">
    <property type="entry name" value="alpha/beta hydrolase"/>
    <property type="match status" value="1"/>
</dbReference>
<name>A0A238UQ12_9ACTN</name>
<feature type="compositionally biased region" description="Polar residues" evidence="2">
    <location>
        <begin position="357"/>
        <end position="368"/>
    </location>
</feature>
<dbReference type="SMART" id="SM00939">
    <property type="entry name" value="PepX_C"/>
    <property type="match status" value="1"/>
</dbReference>
<dbReference type="GO" id="GO:0008239">
    <property type="term" value="F:dipeptidyl-peptidase activity"/>
    <property type="evidence" value="ECO:0007669"/>
    <property type="project" value="InterPro"/>
</dbReference>
<proteinExistence type="predicted"/>
<evidence type="ECO:0000256" key="1">
    <source>
        <dbReference type="ARBA" id="ARBA00022801"/>
    </source>
</evidence>
<dbReference type="Proteomes" id="UP000198415">
    <property type="component" value="Unassembled WGS sequence"/>
</dbReference>
<gene>
    <name evidence="4" type="ORF">SAMN06264365_10120</name>
</gene>
<evidence type="ECO:0000259" key="3">
    <source>
        <dbReference type="SMART" id="SM00939"/>
    </source>
</evidence>
<evidence type="ECO:0000313" key="5">
    <source>
        <dbReference type="Proteomes" id="UP000198415"/>
    </source>
</evidence>
<dbReference type="Pfam" id="PF08530">
    <property type="entry name" value="PepX_C"/>
    <property type="match status" value="1"/>
</dbReference>
<dbReference type="AlphaFoldDB" id="A0A238UQ12"/>
<sequence>MRDLPWLLRMMRRRTRKGPAARYDVQWEPAVPVPGADGSTLLTDHYAPLTTEPCPTVLLRAPYIRGGFPWNYLYGALVAEQGFHVLLQSSRGTGGSDGEFAAWSNEARDGQAAVDWIRKQDFFTGDLYTLGPSYMTYSQLALAAAPPPEWRGAVAQVGLTDPYRFFWPGGQFALERSLVGGLGLFSQARTFRANLGAVVRMQMRLSGMLRRVPVIETYPTLFGGPRPEFENWLTSPSPDDPYWADADVGPAAAALPVPVSLCTGWHDLAADQVIELYQRRRDAGLETDLLIGPWTHTNSLERGWAEVFGQALRRLRGEAPELPVRVHVGGADEWRDLPDWPPAGVRRRRLSLGPGTLTETPGQGTSSFRYDPADPTPSIGGALQSPTQGTRDMAKLERRADVLLFTSEPLTEAVEVLGPVHAEFTAATSAASGDLFARLCDVDPAGKSINVCDGLARIAPDGRTVVSMGSTAHRFRPGHRMRLLVAGGAYPRWLRNYGTGEPVATATRMVATETTIQHDSVLVISENGSTEPKGH</sequence>
<dbReference type="SUPFAM" id="SSF53474">
    <property type="entry name" value="alpha/beta-Hydrolases"/>
    <property type="match status" value="1"/>
</dbReference>
<dbReference type="Gene3D" id="1.10.3020.10">
    <property type="entry name" value="alpha-amino acid ester hydrolase ( Helical cap domain)"/>
    <property type="match status" value="1"/>
</dbReference>
<dbReference type="SUPFAM" id="SSF49785">
    <property type="entry name" value="Galactose-binding domain-like"/>
    <property type="match status" value="1"/>
</dbReference>
<dbReference type="NCBIfam" id="TIGR00976">
    <property type="entry name" value="CocE_NonD"/>
    <property type="match status" value="1"/>
</dbReference>
<dbReference type="InterPro" id="IPR000383">
    <property type="entry name" value="Xaa-Pro-like_dom"/>
</dbReference>
<accession>A0A238UQ12</accession>
<dbReference type="InterPro" id="IPR005674">
    <property type="entry name" value="CocE/Ser_esterase"/>
</dbReference>
<evidence type="ECO:0000313" key="4">
    <source>
        <dbReference type="EMBL" id="SNR24212.1"/>
    </source>
</evidence>
<dbReference type="InterPro" id="IPR008979">
    <property type="entry name" value="Galactose-bd-like_sf"/>
</dbReference>
<dbReference type="Gene3D" id="2.60.120.260">
    <property type="entry name" value="Galactose-binding domain-like"/>
    <property type="match status" value="1"/>
</dbReference>
<feature type="region of interest" description="Disordered" evidence="2">
    <location>
        <begin position="348"/>
        <end position="390"/>
    </location>
</feature>
<dbReference type="RefSeq" id="WP_203833038.1">
    <property type="nucleotide sequence ID" value="NZ_BOMU01000016.1"/>
</dbReference>
<organism evidence="4 5">
    <name type="scientific">Actinoplanes regularis</name>
    <dbReference type="NCBI Taxonomy" id="52697"/>
    <lineage>
        <taxon>Bacteria</taxon>
        <taxon>Bacillati</taxon>
        <taxon>Actinomycetota</taxon>
        <taxon>Actinomycetes</taxon>
        <taxon>Micromonosporales</taxon>
        <taxon>Micromonosporaceae</taxon>
        <taxon>Actinoplanes</taxon>
    </lineage>
</organism>
<dbReference type="InterPro" id="IPR029058">
    <property type="entry name" value="AB_hydrolase_fold"/>
</dbReference>
<evidence type="ECO:0000256" key="2">
    <source>
        <dbReference type="SAM" id="MobiDB-lite"/>
    </source>
</evidence>
<keyword evidence="1" id="KW-0378">Hydrolase</keyword>